<dbReference type="OrthoDB" id="674604at2759"/>
<dbReference type="Proteomes" id="UP000054270">
    <property type="component" value="Unassembled WGS sequence"/>
</dbReference>
<dbReference type="InterPro" id="IPR010730">
    <property type="entry name" value="HET"/>
</dbReference>
<name>A0A0D2PBS7_HYPSF</name>
<protein>
    <recommendedName>
        <fullName evidence="1">Heterokaryon incompatibility domain-containing protein</fullName>
    </recommendedName>
</protein>
<evidence type="ECO:0000259" key="1">
    <source>
        <dbReference type="Pfam" id="PF06985"/>
    </source>
</evidence>
<evidence type="ECO:0000313" key="2">
    <source>
        <dbReference type="EMBL" id="KJA17720.1"/>
    </source>
</evidence>
<dbReference type="PANTHER" id="PTHR10622">
    <property type="entry name" value="HET DOMAIN-CONTAINING PROTEIN"/>
    <property type="match status" value="1"/>
</dbReference>
<reference evidence="3" key="1">
    <citation type="submission" date="2014-04" db="EMBL/GenBank/DDBJ databases">
        <title>Evolutionary Origins and Diversification of the Mycorrhizal Mutualists.</title>
        <authorList>
            <consortium name="DOE Joint Genome Institute"/>
            <consortium name="Mycorrhizal Genomics Consortium"/>
            <person name="Kohler A."/>
            <person name="Kuo A."/>
            <person name="Nagy L.G."/>
            <person name="Floudas D."/>
            <person name="Copeland A."/>
            <person name="Barry K.W."/>
            <person name="Cichocki N."/>
            <person name="Veneault-Fourrey C."/>
            <person name="LaButti K."/>
            <person name="Lindquist E.A."/>
            <person name="Lipzen A."/>
            <person name="Lundell T."/>
            <person name="Morin E."/>
            <person name="Murat C."/>
            <person name="Riley R."/>
            <person name="Ohm R."/>
            <person name="Sun H."/>
            <person name="Tunlid A."/>
            <person name="Henrissat B."/>
            <person name="Grigoriev I.V."/>
            <person name="Hibbett D.S."/>
            <person name="Martin F."/>
        </authorList>
    </citation>
    <scope>NUCLEOTIDE SEQUENCE [LARGE SCALE GENOMIC DNA]</scope>
    <source>
        <strain evidence="3">FD-334 SS-4</strain>
    </source>
</reference>
<keyword evidence="3" id="KW-1185">Reference proteome</keyword>
<organism evidence="2 3">
    <name type="scientific">Hypholoma sublateritium (strain FD-334 SS-4)</name>
    <dbReference type="NCBI Taxonomy" id="945553"/>
    <lineage>
        <taxon>Eukaryota</taxon>
        <taxon>Fungi</taxon>
        <taxon>Dikarya</taxon>
        <taxon>Basidiomycota</taxon>
        <taxon>Agaricomycotina</taxon>
        <taxon>Agaricomycetes</taxon>
        <taxon>Agaricomycetidae</taxon>
        <taxon>Agaricales</taxon>
        <taxon>Agaricineae</taxon>
        <taxon>Strophariaceae</taxon>
        <taxon>Hypholoma</taxon>
    </lineage>
</organism>
<dbReference type="PANTHER" id="PTHR10622:SF10">
    <property type="entry name" value="HET DOMAIN-CONTAINING PROTEIN"/>
    <property type="match status" value="1"/>
</dbReference>
<dbReference type="EMBL" id="KN817599">
    <property type="protein sequence ID" value="KJA17720.1"/>
    <property type="molecule type" value="Genomic_DNA"/>
</dbReference>
<accession>A0A0D2PBS7</accession>
<feature type="domain" description="Heterokaryon incompatibility" evidence="1">
    <location>
        <begin position="102"/>
        <end position="196"/>
    </location>
</feature>
<dbReference type="STRING" id="945553.A0A0D2PBS7"/>
<proteinExistence type="predicted"/>
<dbReference type="Pfam" id="PF06985">
    <property type="entry name" value="HET"/>
    <property type="match status" value="1"/>
</dbReference>
<evidence type="ECO:0000313" key="3">
    <source>
        <dbReference type="Proteomes" id="UP000054270"/>
    </source>
</evidence>
<dbReference type="AlphaFoldDB" id="A0A0D2PBS7"/>
<gene>
    <name evidence="2" type="ORF">HYPSUDRAFT_46055</name>
</gene>
<sequence>MEVDKERHRATNKSPLMGVIQQTMREHIFNKMPIRLLAFGTDGSEIKLIERGEIWRKISREVARDFDSIEVDFRNQIKGGTKTPPVSEKEFAHQICEKYGKFAILSHTWLTTVSGEVTYTDWKSGKFSKESRGYRKLAEFCRITATQYDHKLAWIDTICINKESSSELDESIRSMYNWYQSASMCITYLADTSNPSEMHRDTWFTRGWTLQELIAPRHIKFHDANWQQIIPGMENDKKNPQIILQIKRATGIVKDELETVLSKTPISRRMQWAAHRRVTREEDMAYSLMGIFDVSISIAYGEGAERAFVRLLKEILNTSTHNVLDIVNWGHGDTPSERNQAIRTSALLPPGPQYYLRRATDNIQWKPPSTPISWTHLGLHVPVVLMPALDSAARISSARIFNPRGRYFASATGVKMFKSMNNRNSEHSFNVLDRSTFERHNLQSGRVAVFGVLNIVETETAIQIQDAGLCRAIPLKLVPLTGWDLPERFESASPEATQAAVTFKLQLHGSSSFIIPKSELHAHGMSFRIMYL</sequence>